<sequence length="129" mass="14664">MSMNSMLLLTVYSPRSMPKYLKRGVKKLPHQSLLVGVLTNQYRLSSNMVMRRNSGFVFTGFMVSRSALLISSSTPVYSTWSSLLVTLDVWSFANRRLDNIFMTILKVGFQIRDWSGIKVELSGKLLGTY</sequence>
<dbReference type="GeneID" id="108824038"/>
<dbReference type="AlphaFoldDB" id="A0A6J0KZH4"/>
<reference evidence="1" key="1">
    <citation type="journal article" date="2019" name="Database">
        <title>The radish genome database (RadishGD): an integrated information resource for radish genomics.</title>
        <authorList>
            <person name="Yu H.J."/>
            <person name="Baek S."/>
            <person name="Lee Y.J."/>
            <person name="Cho A."/>
            <person name="Mun J.H."/>
        </authorList>
    </citation>
    <scope>NUCLEOTIDE SEQUENCE [LARGE SCALE GENOMIC DNA]</scope>
    <source>
        <strain evidence="1">cv. WK10039</strain>
    </source>
</reference>
<gene>
    <name evidence="2" type="primary">LOC108824038</name>
</gene>
<dbReference type="KEGG" id="rsz:108824038"/>
<proteinExistence type="predicted"/>
<organism evidence="1 2">
    <name type="scientific">Raphanus sativus</name>
    <name type="common">Radish</name>
    <name type="synonym">Raphanus raphanistrum var. sativus</name>
    <dbReference type="NCBI Taxonomy" id="3726"/>
    <lineage>
        <taxon>Eukaryota</taxon>
        <taxon>Viridiplantae</taxon>
        <taxon>Streptophyta</taxon>
        <taxon>Embryophyta</taxon>
        <taxon>Tracheophyta</taxon>
        <taxon>Spermatophyta</taxon>
        <taxon>Magnoliopsida</taxon>
        <taxon>eudicotyledons</taxon>
        <taxon>Gunneridae</taxon>
        <taxon>Pentapetalae</taxon>
        <taxon>rosids</taxon>
        <taxon>malvids</taxon>
        <taxon>Brassicales</taxon>
        <taxon>Brassicaceae</taxon>
        <taxon>Brassiceae</taxon>
        <taxon>Raphanus</taxon>
    </lineage>
</organism>
<dbReference type="Proteomes" id="UP000504610">
    <property type="component" value="Chromosome 9"/>
</dbReference>
<accession>A0A6J0KZH4</accession>
<protein>
    <submittedName>
        <fullName evidence="2">Uncharacterized protein LOC108824038</fullName>
    </submittedName>
</protein>
<name>A0A6J0KZH4_RAPSA</name>
<reference evidence="2" key="2">
    <citation type="submission" date="2025-08" db="UniProtKB">
        <authorList>
            <consortium name="RefSeq"/>
        </authorList>
    </citation>
    <scope>IDENTIFICATION</scope>
    <source>
        <tissue evidence="2">Leaf</tissue>
    </source>
</reference>
<dbReference type="RefSeq" id="XP_018452871.2">
    <property type="nucleotide sequence ID" value="XM_018597369.2"/>
</dbReference>
<keyword evidence="1" id="KW-1185">Reference proteome</keyword>
<evidence type="ECO:0000313" key="2">
    <source>
        <dbReference type="RefSeq" id="XP_018452871.2"/>
    </source>
</evidence>
<evidence type="ECO:0000313" key="1">
    <source>
        <dbReference type="Proteomes" id="UP000504610"/>
    </source>
</evidence>